<keyword evidence="6 8" id="KW-0408">Iron</keyword>
<evidence type="ECO:0000256" key="2">
    <source>
        <dbReference type="ARBA" id="ARBA00010617"/>
    </source>
</evidence>
<evidence type="ECO:0000313" key="11">
    <source>
        <dbReference type="Proteomes" id="UP001634007"/>
    </source>
</evidence>
<reference evidence="10 11" key="1">
    <citation type="submission" date="2024-11" db="EMBL/GenBank/DDBJ databases">
        <title>Chromosome-level genome assembly of Eucalyptus globulus Labill. provides insights into its genome evolution.</title>
        <authorList>
            <person name="Li X."/>
        </authorList>
    </citation>
    <scope>NUCLEOTIDE SEQUENCE [LARGE SCALE GENOMIC DNA]</scope>
    <source>
        <strain evidence="10">CL2024</strain>
        <tissue evidence="10">Fresh tender leaves</tissue>
    </source>
</reference>
<dbReference type="SUPFAM" id="SSF48264">
    <property type="entry name" value="Cytochrome P450"/>
    <property type="match status" value="1"/>
</dbReference>
<evidence type="ECO:0000313" key="10">
    <source>
        <dbReference type="EMBL" id="KAL3738704.1"/>
    </source>
</evidence>
<evidence type="ECO:0000256" key="4">
    <source>
        <dbReference type="ARBA" id="ARBA00022723"/>
    </source>
</evidence>
<dbReference type="PRINTS" id="PR00385">
    <property type="entry name" value="P450"/>
</dbReference>
<evidence type="ECO:0000256" key="6">
    <source>
        <dbReference type="ARBA" id="ARBA00023004"/>
    </source>
</evidence>
<evidence type="ECO:0000256" key="7">
    <source>
        <dbReference type="ARBA" id="ARBA00023033"/>
    </source>
</evidence>
<comment type="caution">
    <text evidence="10">The sequence shown here is derived from an EMBL/GenBank/DDBJ whole genome shotgun (WGS) entry which is preliminary data.</text>
</comment>
<keyword evidence="7 9" id="KW-0503">Monooxygenase</keyword>
<evidence type="ECO:0000256" key="8">
    <source>
        <dbReference type="PIRSR" id="PIRSR602403-1"/>
    </source>
</evidence>
<dbReference type="PRINTS" id="PR00465">
    <property type="entry name" value="EP450IV"/>
</dbReference>
<dbReference type="GO" id="GO:0004497">
    <property type="term" value="F:monooxygenase activity"/>
    <property type="evidence" value="ECO:0007669"/>
    <property type="project" value="UniProtKB-KW"/>
</dbReference>
<dbReference type="InterPro" id="IPR002403">
    <property type="entry name" value="Cyt_P450_E_grp-IV"/>
</dbReference>
<dbReference type="InterPro" id="IPR036396">
    <property type="entry name" value="Cyt_P450_sf"/>
</dbReference>
<keyword evidence="11" id="KW-1185">Reference proteome</keyword>
<dbReference type="InterPro" id="IPR001128">
    <property type="entry name" value="Cyt_P450"/>
</dbReference>
<evidence type="ECO:0000256" key="1">
    <source>
        <dbReference type="ARBA" id="ARBA00001971"/>
    </source>
</evidence>
<dbReference type="GO" id="GO:0006629">
    <property type="term" value="P:lipid metabolic process"/>
    <property type="evidence" value="ECO:0007669"/>
    <property type="project" value="UniProtKB-ARBA"/>
</dbReference>
<keyword evidence="5 9" id="KW-0560">Oxidoreductase</keyword>
<dbReference type="PANTHER" id="PTHR24296">
    <property type="entry name" value="CYTOCHROME P450"/>
    <property type="match status" value="1"/>
</dbReference>
<dbReference type="AlphaFoldDB" id="A0ABD3KK70"/>
<sequence length="513" mass="59346">MDMNIVSGMLYSTALIPVALFVAFALLLLKTFAGKSLLCSKYPPIHGTVFGQLIYFNRLYDYMTKLVRRSPTFRLLEPDLNVIYTVDLRNIEHILKTNFDNYTKGKYNIDIMKDLLGEGIFVVDGEKWKKQRKVASFEFATRVLRDFSCCVFRKDAAKLVKVLEELSAASEGFDMQDILMRCTLDSIFKVGFGVELNCLDGSSKEGRAFMKAFDEANALIYWRFVDPSWKLKRLLNIGSEARLRNNITLMDNFVHQLIRTKRNQLPGQREHNDKEDILSRFLLESEKDPENMNDKYLKNIILNFMIAGKDTTANTLSWFLYMLCKHPLVQQKIADEIKEVMGDQASEANPDCFVERITDHVLDRMHYLHATLTETLRLYPAVPTDGRCAEKDDILPDGFHVKKGDCVYYLAYSMGRMQNIWGEDAEDFKPERWLNDGIFQNESPFKFVAFNAGPRICLGKDFAYRQMKIVSIALLHFFRFRLVDETRPVTYKVMLTLHINNGLHLRVVPRLAS</sequence>
<keyword evidence="3 8" id="KW-0349">Heme</keyword>
<evidence type="ECO:0000256" key="5">
    <source>
        <dbReference type="ARBA" id="ARBA00023002"/>
    </source>
</evidence>
<dbReference type="Gene3D" id="1.10.630.10">
    <property type="entry name" value="Cytochrome P450"/>
    <property type="match status" value="1"/>
</dbReference>
<organism evidence="10 11">
    <name type="scientific">Eucalyptus globulus</name>
    <name type="common">Tasmanian blue gum</name>
    <dbReference type="NCBI Taxonomy" id="34317"/>
    <lineage>
        <taxon>Eukaryota</taxon>
        <taxon>Viridiplantae</taxon>
        <taxon>Streptophyta</taxon>
        <taxon>Embryophyta</taxon>
        <taxon>Tracheophyta</taxon>
        <taxon>Spermatophyta</taxon>
        <taxon>Magnoliopsida</taxon>
        <taxon>eudicotyledons</taxon>
        <taxon>Gunneridae</taxon>
        <taxon>Pentapetalae</taxon>
        <taxon>rosids</taxon>
        <taxon>malvids</taxon>
        <taxon>Myrtales</taxon>
        <taxon>Myrtaceae</taxon>
        <taxon>Myrtoideae</taxon>
        <taxon>Eucalypteae</taxon>
        <taxon>Eucalyptus</taxon>
    </lineage>
</organism>
<dbReference type="Pfam" id="PF00067">
    <property type="entry name" value="p450"/>
    <property type="match status" value="1"/>
</dbReference>
<dbReference type="EMBL" id="JBJKBG010000005">
    <property type="protein sequence ID" value="KAL3738704.1"/>
    <property type="molecule type" value="Genomic_DNA"/>
</dbReference>
<dbReference type="PROSITE" id="PS00086">
    <property type="entry name" value="CYTOCHROME_P450"/>
    <property type="match status" value="1"/>
</dbReference>
<gene>
    <name evidence="10" type="ORF">ACJRO7_020134</name>
</gene>
<comment type="similarity">
    <text evidence="2 9">Belongs to the cytochrome P450 family.</text>
</comment>
<dbReference type="CDD" id="cd11064">
    <property type="entry name" value="CYP86A"/>
    <property type="match status" value="1"/>
</dbReference>
<dbReference type="GO" id="GO:0046872">
    <property type="term" value="F:metal ion binding"/>
    <property type="evidence" value="ECO:0007669"/>
    <property type="project" value="UniProtKB-KW"/>
</dbReference>
<protein>
    <recommendedName>
        <fullName evidence="12">Cytochrome P450</fullName>
    </recommendedName>
</protein>
<name>A0ABD3KK70_EUCGL</name>
<evidence type="ECO:0000256" key="9">
    <source>
        <dbReference type="RuleBase" id="RU000461"/>
    </source>
</evidence>
<accession>A0ABD3KK70</accession>
<feature type="binding site" description="axial binding residue" evidence="8">
    <location>
        <position position="457"/>
    </location>
    <ligand>
        <name>heme</name>
        <dbReference type="ChEBI" id="CHEBI:30413"/>
    </ligand>
    <ligandPart>
        <name>Fe</name>
        <dbReference type="ChEBI" id="CHEBI:18248"/>
    </ligandPart>
</feature>
<keyword evidence="4 8" id="KW-0479">Metal-binding</keyword>
<comment type="cofactor">
    <cofactor evidence="1 8">
        <name>heme</name>
        <dbReference type="ChEBI" id="CHEBI:30413"/>
    </cofactor>
</comment>
<dbReference type="InterPro" id="IPR017972">
    <property type="entry name" value="Cyt_P450_CS"/>
</dbReference>
<dbReference type="Proteomes" id="UP001634007">
    <property type="component" value="Unassembled WGS sequence"/>
</dbReference>
<evidence type="ECO:0000256" key="3">
    <source>
        <dbReference type="ARBA" id="ARBA00022617"/>
    </source>
</evidence>
<evidence type="ECO:0008006" key="12">
    <source>
        <dbReference type="Google" id="ProtNLM"/>
    </source>
</evidence>
<proteinExistence type="inferred from homology"/>